<dbReference type="PANTHER" id="PTHR48207:SF3">
    <property type="entry name" value="SUCCINATE--HYDROXYMETHYLGLUTARATE COA-TRANSFERASE"/>
    <property type="match status" value="1"/>
</dbReference>
<dbReference type="SUPFAM" id="SSF89796">
    <property type="entry name" value="CoA-transferase family III (CaiB/BaiF)"/>
    <property type="match status" value="1"/>
</dbReference>
<dbReference type="GO" id="GO:0008410">
    <property type="term" value="F:CoA-transferase activity"/>
    <property type="evidence" value="ECO:0007669"/>
    <property type="project" value="TreeGrafter"/>
</dbReference>
<accession>A0A5C8PFK7</accession>
<sequence length="404" mass="44419">MTGAERRPRPLDGIRVLDIATFIAAPFCGAIMAEFGADVVKVEQPGMGDPLRGWGTESECGDSLVWLSEARNKKSITLDLRTPEGVALFRRLVEKADVVLENFRPGTLERWGIGYEALRQINPGLVMLRVSAYGQTGPYREKPGYARIAHAFSGLAYLAREPDRTPVIPGSTSLADYTSGLYGAIGVLMALRVKDRTGAGQVIDLGLYEPIFRMMDELVPSFGKSGFVREPMGADTVNIVPHSHYLTRDGRWVAIACSSDKMFERLCVAMSKPELGRDPRYATMRQRDLRRSEVNGIVSAWTGGLTAAEVLERCETAEMACGLLYNIKDIFDDPQYAARGNIQRMDQTRAGAFAAPAVVPKLSDTPGRLDHLGPELGSHNAEIYREWLGLGDEEIARLKALKVI</sequence>
<dbReference type="EMBL" id="VDUZ01000036">
    <property type="protein sequence ID" value="TXL72130.1"/>
    <property type="molecule type" value="Genomic_DNA"/>
</dbReference>
<gene>
    <name evidence="2" type="ORF">FHP25_27300</name>
</gene>
<dbReference type="Pfam" id="PF02515">
    <property type="entry name" value="CoA_transf_3"/>
    <property type="match status" value="1"/>
</dbReference>
<evidence type="ECO:0000256" key="1">
    <source>
        <dbReference type="ARBA" id="ARBA00022679"/>
    </source>
</evidence>
<protein>
    <submittedName>
        <fullName evidence="2">CoA transferase</fullName>
    </submittedName>
</protein>
<dbReference type="RefSeq" id="WP_147850157.1">
    <property type="nucleotide sequence ID" value="NZ_VDUZ01000036.1"/>
</dbReference>
<dbReference type="Gene3D" id="3.40.50.10540">
    <property type="entry name" value="Crotonobetainyl-coa:carnitine coa-transferase, domain 1"/>
    <property type="match status" value="1"/>
</dbReference>
<organism evidence="2 3">
    <name type="scientific">Vineibacter terrae</name>
    <dbReference type="NCBI Taxonomy" id="2586908"/>
    <lineage>
        <taxon>Bacteria</taxon>
        <taxon>Pseudomonadati</taxon>
        <taxon>Pseudomonadota</taxon>
        <taxon>Alphaproteobacteria</taxon>
        <taxon>Hyphomicrobiales</taxon>
        <taxon>Vineibacter</taxon>
    </lineage>
</organism>
<evidence type="ECO:0000313" key="3">
    <source>
        <dbReference type="Proteomes" id="UP000321638"/>
    </source>
</evidence>
<comment type="caution">
    <text evidence="2">The sequence shown here is derived from an EMBL/GenBank/DDBJ whole genome shotgun (WGS) entry which is preliminary data.</text>
</comment>
<name>A0A5C8PFK7_9HYPH</name>
<dbReference type="OrthoDB" id="7457784at2"/>
<dbReference type="InterPro" id="IPR023606">
    <property type="entry name" value="CoA-Trfase_III_dom_1_sf"/>
</dbReference>
<dbReference type="Proteomes" id="UP000321638">
    <property type="component" value="Unassembled WGS sequence"/>
</dbReference>
<keyword evidence="3" id="KW-1185">Reference proteome</keyword>
<dbReference type="AlphaFoldDB" id="A0A5C8PFK7"/>
<dbReference type="InterPro" id="IPR044855">
    <property type="entry name" value="CoA-Trfase_III_dom3_sf"/>
</dbReference>
<dbReference type="PANTHER" id="PTHR48207">
    <property type="entry name" value="SUCCINATE--HYDROXYMETHYLGLUTARATE COA-TRANSFERASE"/>
    <property type="match status" value="1"/>
</dbReference>
<evidence type="ECO:0000313" key="2">
    <source>
        <dbReference type="EMBL" id="TXL72130.1"/>
    </source>
</evidence>
<keyword evidence="1 2" id="KW-0808">Transferase</keyword>
<dbReference type="Gene3D" id="3.30.1540.10">
    <property type="entry name" value="formyl-coa transferase, domain 3"/>
    <property type="match status" value="1"/>
</dbReference>
<dbReference type="InterPro" id="IPR050483">
    <property type="entry name" value="CoA-transferase_III_domain"/>
</dbReference>
<proteinExistence type="predicted"/>
<reference evidence="2 3" key="1">
    <citation type="submission" date="2019-06" db="EMBL/GenBank/DDBJ databases">
        <title>New taxonomy in bacterial strain CC-CFT640, isolated from vineyard.</title>
        <authorList>
            <person name="Lin S.-Y."/>
            <person name="Tsai C.-F."/>
            <person name="Young C.-C."/>
        </authorList>
    </citation>
    <scope>NUCLEOTIDE SEQUENCE [LARGE SCALE GENOMIC DNA]</scope>
    <source>
        <strain evidence="2 3">CC-CFT640</strain>
    </source>
</reference>
<dbReference type="InterPro" id="IPR003673">
    <property type="entry name" value="CoA-Trfase_fam_III"/>
</dbReference>